<keyword evidence="1" id="KW-0472">Membrane</keyword>
<comment type="caution">
    <text evidence="2">The sequence shown here is derived from an EMBL/GenBank/DDBJ whole genome shotgun (WGS) entry which is preliminary data.</text>
</comment>
<protein>
    <submittedName>
        <fullName evidence="2">Uncharacterized protein</fullName>
    </submittedName>
</protein>
<feature type="transmembrane region" description="Helical" evidence="1">
    <location>
        <begin position="144"/>
        <end position="164"/>
    </location>
</feature>
<evidence type="ECO:0000256" key="1">
    <source>
        <dbReference type="SAM" id="Phobius"/>
    </source>
</evidence>
<keyword evidence="1" id="KW-0812">Transmembrane</keyword>
<keyword evidence="1" id="KW-1133">Transmembrane helix</keyword>
<proteinExistence type="predicted"/>
<dbReference type="AlphaFoldDB" id="A0AAV9UBH4"/>
<organism evidence="2 3">
    <name type="scientific">Orbilia brochopaga</name>
    <dbReference type="NCBI Taxonomy" id="3140254"/>
    <lineage>
        <taxon>Eukaryota</taxon>
        <taxon>Fungi</taxon>
        <taxon>Dikarya</taxon>
        <taxon>Ascomycota</taxon>
        <taxon>Pezizomycotina</taxon>
        <taxon>Orbiliomycetes</taxon>
        <taxon>Orbiliales</taxon>
        <taxon>Orbiliaceae</taxon>
        <taxon>Orbilia</taxon>
    </lineage>
</organism>
<sequence length="168" mass="19198">MTGRKIPVMFHYPWPASKLSAAKTGLELDPAKLAAEKGTPTVSERTDRLHLARIDLELRSRFDRLLYGVNHVFLDLGDGNYEALTMLLVNEPQFPTHKIWIANNRHDKTLQRLHISLAYRRCWISLLGLLAMFLFAYVVSGDLFIFLLVFSVLLATFSTARTMFESQS</sequence>
<evidence type="ECO:0000313" key="2">
    <source>
        <dbReference type="EMBL" id="KAK6338668.1"/>
    </source>
</evidence>
<keyword evidence="3" id="KW-1185">Reference proteome</keyword>
<dbReference type="Proteomes" id="UP001375240">
    <property type="component" value="Unassembled WGS sequence"/>
</dbReference>
<gene>
    <name evidence="2" type="ORF">TWF696_009479</name>
</gene>
<evidence type="ECO:0000313" key="3">
    <source>
        <dbReference type="Proteomes" id="UP001375240"/>
    </source>
</evidence>
<dbReference type="EMBL" id="JAVHNQ010000009">
    <property type="protein sequence ID" value="KAK6338668.1"/>
    <property type="molecule type" value="Genomic_DNA"/>
</dbReference>
<reference evidence="2 3" key="1">
    <citation type="submission" date="2019-10" db="EMBL/GenBank/DDBJ databases">
        <authorList>
            <person name="Palmer J.M."/>
        </authorList>
    </citation>
    <scope>NUCLEOTIDE SEQUENCE [LARGE SCALE GENOMIC DNA]</scope>
    <source>
        <strain evidence="2 3">TWF696</strain>
    </source>
</reference>
<accession>A0AAV9UBH4</accession>
<name>A0AAV9UBH4_9PEZI</name>
<feature type="transmembrane region" description="Helical" evidence="1">
    <location>
        <begin position="118"/>
        <end position="138"/>
    </location>
</feature>